<protein>
    <recommendedName>
        <fullName evidence="3">alcohol dehydrogenase</fullName>
        <ecNumber evidence="3">1.1.1.1</ecNumber>
    </recommendedName>
</protein>
<dbReference type="NCBIfam" id="TIGR03366">
    <property type="entry name" value="HpnZ_proposed"/>
    <property type="match status" value="1"/>
</dbReference>
<dbReference type="Gene3D" id="3.40.50.720">
    <property type="entry name" value="NAD(P)-binding Rossmann-like Domain"/>
    <property type="match status" value="1"/>
</dbReference>
<keyword evidence="4 8" id="KW-0479">Metal-binding</keyword>
<name>A0A543D0R3_9PSEU</name>
<comment type="caution">
    <text evidence="11">The sequence shown here is derived from an EMBL/GenBank/DDBJ whole genome shotgun (WGS) entry which is preliminary data.</text>
</comment>
<gene>
    <name evidence="11" type="ORF">FB558_7589</name>
</gene>
<proteinExistence type="inferred from homology"/>
<keyword evidence="7" id="KW-0520">NAD</keyword>
<comment type="similarity">
    <text evidence="2 8">Belongs to the zinc-containing alcohol dehydrogenase family.</text>
</comment>
<evidence type="ECO:0000259" key="10">
    <source>
        <dbReference type="Pfam" id="PF08240"/>
    </source>
</evidence>
<evidence type="ECO:0000256" key="8">
    <source>
        <dbReference type="RuleBase" id="RU361277"/>
    </source>
</evidence>
<evidence type="ECO:0000313" key="11">
    <source>
        <dbReference type="EMBL" id="TQM02945.1"/>
    </source>
</evidence>
<sequence>MTAVPAPARPDLVDARYARWDGVGAPFTVVPAAVPRVPGPGEALVEIDLATVCGSDLHTVAGHRPSPAPGVLGHEQVGRVVAVGPGAPPRCVDGAPVGPGARIVWSVAASCGTCPRCRRDMPQKCLELRKYGHEPLDEAAPLTGGFATHCVVLPGTAIVTVPDDVPDVVAGPASCATATVAAVLAAAGPIEAGARALVSGAGMLGVTAVAMLAQAGAHVLAVDPDGARREQARRFGAAEVAPGGAGVTDVDVAVELSGAAVAVGSCLDALAVGGVAVLAGSVSPGPAVPLDPERLVRGLHRVVGVHNYRPADLQAAVDFLAAHHRTYPFAELVAGRYRLDELDEAVASARRGPAPRQAVVPGA</sequence>
<dbReference type="GO" id="GO:0005737">
    <property type="term" value="C:cytoplasm"/>
    <property type="evidence" value="ECO:0007669"/>
    <property type="project" value="TreeGrafter"/>
</dbReference>
<dbReference type="Pfam" id="PF00107">
    <property type="entry name" value="ADH_zinc_N"/>
    <property type="match status" value="1"/>
</dbReference>
<dbReference type="Proteomes" id="UP000315677">
    <property type="component" value="Unassembled WGS sequence"/>
</dbReference>
<dbReference type="GO" id="GO:0008270">
    <property type="term" value="F:zinc ion binding"/>
    <property type="evidence" value="ECO:0007669"/>
    <property type="project" value="InterPro"/>
</dbReference>
<evidence type="ECO:0000256" key="7">
    <source>
        <dbReference type="ARBA" id="ARBA00023027"/>
    </source>
</evidence>
<comment type="cofactor">
    <cofactor evidence="1 8">
        <name>Zn(2+)</name>
        <dbReference type="ChEBI" id="CHEBI:29105"/>
    </cofactor>
</comment>
<evidence type="ECO:0000256" key="6">
    <source>
        <dbReference type="ARBA" id="ARBA00023002"/>
    </source>
</evidence>
<dbReference type="InterPro" id="IPR011032">
    <property type="entry name" value="GroES-like_sf"/>
</dbReference>
<reference evidence="11 12" key="1">
    <citation type="submission" date="2019-06" db="EMBL/GenBank/DDBJ databases">
        <title>Sequencing the genomes of 1000 actinobacteria strains.</title>
        <authorList>
            <person name="Klenk H.-P."/>
        </authorList>
    </citation>
    <scope>NUCLEOTIDE SEQUENCE [LARGE SCALE GENOMIC DNA]</scope>
    <source>
        <strain evidence="11 12">DSM 45301</strain>
    </source>
</reference>
<dbReference type="OrthoDB" id="3987021at2"/>
<feature type="domain" description="Alcohol dehydrogenase-like C-terminal" evidence="9">
    <location>
        <begin position="204"/>
        <end position="321"/>
    </location>
</feature>
<evidence type="ECO:0000256" key="4">
    <source>
        <dbReference type="ARBA" id="ARBA00022723"/>
    </source>
</evidence>
<dbReference type="EC" id="1.1.1.1" evidence="3"/>
<accession>A0A543D0R3</accession>
<dbReference type="InterPro" id="IPR017743">
    <property type="entry name" value="ADH_phosphonate_catab-assoc"/>
</dbReference>
<keyword evidence="12" id="KW-1185">Reference proteome</keyword>
<evidence type="ECO:0000259" key="9">
    <source>
        <dbReference type="Pfam" id="PF00107"/>
    </source>
</evidence>
<dbReference type="AlphaFoldDB" id="A0A543D0R3"/>
<evidence type="ECO:0000256" key="1">
    <source>
        <dbReference type="ARBA" id="ARBA00001947"/>
    </source>
</evidence>
<dbReference type="Pfam" id="PF08240">
    <property type="entry name" value="ADH_N"/>
    <property type="match status" value="1"/>
</dbReference>
<dbReference type="CDD" id="cd08231">
    <property type="entry name" value="MDR_TM0436_like"/>
    <property type="match status" value="1"/>
</dbReference>
<evidence type="ECO:0000256" key="3">
    <source>
        <dbReference type="ARBA" id="ARBA00013190"/>
    </source>
</evidence>
<dbReference type="InterPro" id="IPR013149">
    <property type="entry name" value="ADH-like_C"/>
</dbReference>
<dbReference type="InterPro" id="IPR036291">
    <property type="entry name" value="NAD(P)-bd_dom_sf"/>
</dbReference>
<dbReference type="PANTHER" id="PTHR42940">
    <property type="entry name" value="ALCOHOL DEHYDROGENASE 1-RELATED"/>
    <property type="match status" value="1"/>
</dbReference>
<dbReference type="RefSeq" id="WP_142062553.1">
    <property type="nucleotide sequence ID" value="NZ_VFPA01000006.1"/>
</dbReference>
<dbReference type="InterPro" id="IPR013154">
    <property type="entry name" value="ADH-like_N"/>
</dbReference>
<evidence type="ECO:0000256" key="5">
    <source>
        <dbReference type="ARBA" id="ARBA00022833"/>
    </source>
</evidence>
<evidence type="ECO:0000256" key="2">
    <source>
        <dbReference type="ARBA" id="ARBA00008072"/>
    </source>
</evidence>
<organism evidence="11 12">
    <name type="scientific">Pseudonocardia kunmingensis</name>
    <dbReference type="NCBI Taxonomy" id="630975"/>
    <lineage>
        <taxon>Bacteria</taxon>
        <taxon>Bacillati</taxon>
        <taxon>Actinomycetota</taxon>
        <taxon>Actinomycetes</taxon>
        <taxon>Pseudonocardiales</taxon>
        <taxon>Pseudonocardiaceae</taxon>
        <taxon>Pseudonocardia</taxon>
    </lineage>
</organism>
<dbReference type="SUPFAM" id="SSF51735">
    <property type="entry name" value="NAD(P)-binding Rossmann-fold domains"/>
    <property type="match status" value="1"/>
</dbReference>
<dbReference type="PROSITE" id="PS00059">
    <property type="entry name" value="ADH_ZINC"/>
    <property type="match status" value="1"/>
</dbReference>
<feature type="domain" description="Alcohol dehydrogenase-like N-terminal" evidence="10">
    <location>
        <begin position="39"/>
        <end position="163"/>
    </location>
</feature>
<dbReference type="GO" id="GO:0004022">
    <property type="term" value="F:alcohol dehydrogenase (NAD+) activity"/>
    <property type="evidence" value="ECO:0007669"/>
    <property type="project" value="UniProtKB-EC"/>
</dbReference>
<dbReference type="EMBL" id="VFPA01000006">
    <property type="protein sequence ID" value="TQM02945.1"/>
    <property type="molecule type" value="Genomic_DNA"/>
</dbReference>
<keyword evidence="6" id="KW-0560">Oxidoreductase</keyword>
<dbReference type="PANTHER" id="PTHR42940:SF3">
    <property type="entry name" value="ALCOHOL DEHYDROGENASE 1-RELATED"/>
    <property type="match status" value="1"/>
</dbReference>
<dbReference type="InterPro" id="IPR002328">
    <property type="entry name" value="ADH_Zn_CS"/>
</dbReference>
<keyword evidence="5 8" id="KW-0862">Zinc</keyword>
<evidence type="ECO:0000313" key="12">
    <source>
        <dbReference type="Proteomes" id="UP000315677"/>
    </source>
</evidence>
<dbReference type="Gene3D" id="3.90.180.10">
    <property type="entry name" value="Medium-chain alcohol dehydrogenases, catalytic domain"/>
    <property type="match status" value="1"/>
</dbReference>
<dbReference type="SUPFAM" id="SSF50129">
    <property type="entry name" value="GroES-like"/>
    <property type="match status" value="1"/>
</dbReference>